<dbReference type="InterPro" id="IPR050276">
    <property type="entry name" value="MshD_Acetyltransferase"/>
</dbReference>
<feature type="domain" description="N-acetyltransferase" evidence="1">
    <location>
        <begin position="94"/>
        <end position="226"/>
    </location>
</feature>
<sequence>MATHLTFPQLLASAEELFGGNNYVRFAIAEDRFGDAIIDDETIWITNNEGFGIALGPQASSLTEWQRFTLPRVSEPPEGSLIRGTWDFYAASLVPTRSRTLAITPLPDELISDFLALHSPDASVAPGDSEVITWVHVSDTNEQTAALGAIVKWQSGELCLASIATHSDHRGKGLATRLVSKMVETCASLGASRVGLGVYAENNAAKQVYQNCGFTLINEFTSYSKS</sequence>
<dbReference type="Pfam" id="PF00583">
    <property type="entry name" value="Acetyltransf_1"/>
    <property type="match status" value="1"/>
</dbReference>
<dbReference type="InterPro" id="IPR000182">
    <property type="entry name" value="GNAT_dom"/>
</dbReference>
<proteinExistence type="predicted"/>
<evidence type="ECO:0000313" key="3">
    <source>
        <dbReference type="EMBL" id="CAB4769193.1"/>
    </source>
</evidence>
<organism evidence="2">
    <name type="scientific">freshwater metagenome</name>
    <dbReference type="NCBI Taxonomy" id="449393"/>
    <lineage>
        <taxon>unclassified sequences</taxon>
        <taxon>metagenomes</taxon>
        <taxon>ecological metagenomes</taxon>
    </lineage>
</organism>
<reference evidence="2" key="1">
    <citation type="submission" date="2020-05" db="EMBL/GenBank/DDBJ databases">
        <authorList>
            <person name="Chiriac C."/>
            <person name="Salcher M."/>
            <person name="Ghai R."/>
            <person name="Kavagutti S V."/>
        </authorList>
    </citation>
    <scope>NUCLEOTIDE SEQUENCE</scope>
</reference>
<dbReference type="SUPFAM" id="SSF55729">
    <property type="entry name" value="Acyl-CoA N-acyltransferases (Nat)"/>
    <property type="match status" value="1"/>
</dbReference>
<dbReference type="PROSITE" id="PS51186">
    <property type="entry name" value="GNAT"/>
    <property type="match status" value="1"/>
</dbReference>
<dbReference type="EMBL" id="CAEZXW010000069">
    <property type="protein sequence ID" value="CAB4708596.1"/>
    <property type="molecule type" value="Genomic_DNA"/>
</dbReference>
<protein>
    <submittedName>
        <fullName evidence="2">Unannotated protein</fullName>
    </submittedName>
</protein>
<accession>A0A6J6QCW2</accession>
<evidence type="ECO:0000259" key="1">
    <source>
        <dbReference type="PROSITE" id="PS51186"/>
    </source>
</evidence>
<dbReference type="GO" id="GO:0016747">
    <property type="term" value="F:acyltransferase activity, transferring groups other than amino-acyl groups"/>
    <property type="evidence" value="ECO:0007669"/>
    <property type="project" value="InterPro"/>
</dbReference>
<evidence type="ECO:0000313" key="2">
    <source>
        <dbReference type="EMBL" id="CAB4708596.1"/>
    </source>
</evidence>
<gene>
    <name evidence="2" type="ORF">UFOPK2593_01036</name>
    <name evidence="3" type="ORF">UFOPK2894_00485</name>
</gene>
<dbReference type="InterPro" id="IPR016181">
    <property type="entry name" value="Acyl_CoA_acyltransferase"/>
</dbReference>
<dbReference type="EMBL" id="CAEZZQ010000021">
    <property type="protein sequence ID" value="CAB4769193.1"/>
    <property type="molecule type" value="Genomic_DNA"/>
</dbReference>
<name>A0A6J6QCW2_9ZZZZ</name>
<dbReference type="CDD" id="cd04301">
    <property type="entry name" value="NAT_SF"/>
    <property type="match status" value="1"/>
</dbReference>
<dbReference type="Gene3D" id="3.40.630.30">
    <property type="match status" value="1"/>
</dbReference>
<dbReference type="AlphaFoldDB" id="A0A6J6QCW2"/>
<dbReference type="PANTHER" id="PTHR43617">
    <property type="entry name" value="L-AMINO ACID N-ACETYLTRANSFERASE"/>
    <property type="match status" value="1"/>
</dbReference>